<evidence type="ECO:0000256" key="5">
    <source>
        <dbReference type="ARBA" id="ARBA00022984"/>
    </source>
</evidence>
<sequence>MKQLALALAVTGAFALGVPATPANATQSYEARVTASYASRSAHDDMVATFGVDTVKPGKYLWRDVPASAGDERVVISLGDQLAYLYRGNELMAVASVSSGSDGRESPAGVFQILNKTPMHRSKKYDNAPMPFAQFFTDYGIALHAGANPGYPASHGCIRLPSAFAKKLYTVTEVGTPILIGA</sequence>
<dbReference type="NCBIfam" id="NF004785">
    <property type="entry name" value="PRK06132.1-2"/>
    <property type="match status" value="1"/>
</dbReference>
<keyword evidence="11" id="KW-1185">Reference proteome</keyword>
<evidence type="ECO:0000256" key="7">
    <source>
        <dbReference type="PROSITE-ProRule" id="PRU01373"/>
    </source>
</evidence>
<gene>
    <name evidence="10" type="ORF">LZ519_03840</name>
</gene>
<feature type="domain" description="L,D-TPase catalytic" evidence="9">
    <location>
        <begin position="72"/>
        <end position="181"/>
    </location>
</feature>
<keyword evidence="4 7" id="KW-0133">Cell shape</keyword>
<keyword evidence="5 7" id="KW-0573">Peptidoglycan synthesis</keyword>
<dbReference type="RefSeq" id="WP_249867401.1">
    <property type="nucleotide sequence ID" value="NZ_JAMGBC010000001.1"/>
</dbReference>
<evidence type="ECO:0000256" key="2">
    <source>
        <dbReference type="ARBA" id="ARBA00005992"/>
    </source>
</evidence>
<evidence type="ECO:0000259" key="9">
    <source>
        <dbReference type="PROSITE" id="PS52029"/>
    </source>
</evidence>
<dbReference type="InterPro" id="IPR005490">
    <property type="entry name" value="LD_TPept_cat_dom"/>
</dbReference>
<keyword evidence="8" id="KW-0732">Signal</keyword>
<feature type="active site" description="Nucleophile" evidence="7">
    <location>
        <position position="157"/>
    </location>
</feature>
<dbReference type="SUPFAM" id="SSF141523">
    <property type="entry name" value="L,D-transpeptidase catalytic domain-like"/>
    <property type="match status" value="1"/>
</dbReference>
<reference evidence="10" key="1">
    <citation type="submission" date="2022-05" db="EMBL/GenBank/DDBJ databases">
        <authorList>
            <person name="Jo J.-H."/>
            <person name="Im W.-T."/>
        </authorList>
    </citation>
    <scope>NUCLEOTIDE SEQUENCE</scope>
    <source>
        <strain evidence="10">RG327</strain>
    </source>
</reference>
<dbReference type="PANTHER" id="PTHR30582:SF2">
    <property type="entry name" value="L,D-TRANSPEPTIDASE YCIB-RELATED"/>
    <property type="match status" value="1"/>
</dbReference>
<dbReference type="CDD" id="cd16913">
    <property type="entry name" value="YkuD_like"/>
    <property type="match status" value="1"/>
</dbReference>
<keyword evidence="6 7" id="KW-0961">Cell wall biogenesis/degradation</keyword>
<dbReference type="Pfam" id="PF03734">
    <property type="entry name" value="YkuD"/>
    <property type="match status" value="1"/>
</dbReference>
<evidence type="ECO:0000313" key="10">
    <source>
        <dbReference type="EMBL" id="MCL6678449.1"/>
    </source>
</evidence>
<dbReference type="InterPro" id="IPR038063">
    <property type="entry name" value="Transpep_catalytic_dom"/>
</dbReference>
<dbReference type="EMBL" id="JAMGBC010000001">
    <property type="protein sequence ID" value="MCL6678449.1"/>
    <property type="molecule type" value="Genomic_DNA"/>
</dbReference>
<feature type="chain" id="PRO_5045405421" evidence="8">
    <location>
        <begin position="26"/>
        <end position="182"/>
    </location>
</feature>
<comment type="similarity">
    <text evidence="2">Belongs to the YkuD family.</text>
</comment>
<dbReference type="InterPro" id="IPR050979">
    <property type="entry name" value="LD-transpeptidase"/>
</dbReference>
<protein>
    <submittedName>
        <fullName evidence="10">L,D-transpeptidase family protein</fullName>
    </submittedName>
</protein>
<accession>A0ABT0RDU8</accession>
<feature type="active site" description="Proton donor/acceptor" evidence="7">
    <location>
        <position position="144"/>
    </location>
</feature>
<feature type="signal peptide" evidence="8">
    <location>
        <begin position="1"/>
        <end position="25"/>
    </location>
</feature>
<evidence type="ECO:0000256" key="6">
    <source>
        <dbReference type="ARBA" id="ARBA00023316"/>
    </source>
</evidence>
<proteinExistence type="inferred from homology"/>
<comment type="caution">
    <text evidence="10">The sequence shown here is derived from an EMBL/GenBank/DDBJ whole genome shotgun (WGS) entry which is preliminary data.</text>
</comment>
<dbReference type="PROSITE" id="PS52029">
    <property type="entry name" value="LD_TPASE"/>
    <property type="match status" value="1"/>
</dbReference>
<organism evidence="10 11">
    <name type="scientific">Sphingomonas anseongensis</name>
    <dbReference type="NCBI Taxonomy" id="2908207"/>
    <lineage>
        <taxon>Bacteria</taxon>
        <taxon>Pseudomonadati</taxon>
        <taxon>Pseudomonadota</taxon>
        <taxon>Alphaproteobacteria</taxon>
        <taxon>Sphingomonadales</taxon>
        <taxon>Sphingomonadaceae</taxon>
        <taxon>Sphingomonas</taxon>
    </lineage>
</organism>
<keyword evidence="3" id="KW-0808">Transferase</keyword>
<evidence type="ECO:0000256" key="1">
    <source>
        <dbReference type="ARBA" id="ARBA00004752"/>
    </source>
</evidence>
<comment type="pathway">
    <text evidence="1 7">Cell wall biogenesis; peptidoglycan biosynthesis.</text>
</comment>
<name>A0ABT0RDU8_9SPHN</name>
<dbReference type="Proteomes" id="UP001165343">
    <property type="component" value="Unassembled WGS sequence"/>
</dbReference>
<dbReference type="PANTHER" id="PTHR30582">
    <property type="entry name" value="L,D-TRANSPEPTIDASE"/>
    <property type="match status" value="1"/>
</dbReference>
<evidence type="ECO:0000256" key="3">
    <source>
        <dbReference type="ARBA" id="ARBA00022679"/>
    </source>
</evidence>
<evidence type="ECO:0000256" key="4">
    <source>
        <dbReference type="ARBA" id="ARBA00022960"/>
    </source>
</evidence>
<dbReference type="Gene3D" id="2.40.440.10">
    <property type="entry name" value="L,D-transpeptidase catalytic domain-like"/>
    <property type="match status" value="1"/>
</dbReference>
<evidence type="ECO:0000313" key="11">
    <source>
        <dbReference type="Proteomes" id="UP001165343"/>
    </source>
</evidence>
<evidence type="ECO:0000256" key="8">
    <source>
        <dbReference type="SAM" id="SignalP"/>
    </source>
</evidence>